<dbReference type="AlphaFoldDB" id="A0A9J7Y039"/>
<keyword evidence="7" id="KW-0804">Transcription</keyword>
<dbReference type="GO" id="GO:0005634">
    <property type="term" value="C:nucleus"/>
    <property type="evidence" value="ECO:0007669"/>
    <property type="project" value="UniProtKB-SubCell"/>
</dbReference>
<evidence type="ECO:0000313" key="11">
    <source>
        <dbReference type="Ensembl" id="ENSCCRP00000111105.1"/>
    </source>
</evidence>
<evidence type="ECO:0000256" key="2">
    <source>
        <dbReference type="ARBA" id="ARBA00022723"/>
    </source>
</evidence>
<keyword evidence="8" id="KW-0539">Nucleus</keyword>
<keyword evidence="12" id="KW-1185">Reference proteome</keyword>
<evidence type="ECO:0000256" key="1">
    <source>
        <dbReference type="ARBA" id="ARBA00004123"/>
    </source>
</evidence>
<dbReference type="PANTHER" id="PTHR24394">
    <property type="entry name" value="ZINC FINGER PROTEIN"/>
    <property type="match status" value="1"/>
</dbReference>
<dbReference type="Proteomes" id="UP001108240">
    <property type="component" value="Unplaced"/>
</dbReference>
<reference evidence="11" key="1">
    <citation type="submission" date="2025-08" db="UniProtKB">
        <authorList>
            <consortium name="Ensembl"/>
        </authorList>
    </citation>
    <scope>IDENTIFICATION</scope>
</reference>
<evidence type="ECO:0000256" key="7">
    <source>
        <dbReference type="ARBA" id="ARBA00023163"/>
    </source>
</evidence>
<dbReference type="Pfam" id="PF00096">
    <property type="entry name" value="zf-C2H2"/>
    <property type="match status" value="2"/>
</dbReference>
<dbReference type="GO" id="GO:0000981">
    <property type="term" value="F:DNA-binding transcription factor activity, RNA polymerase II-specific"/>
    <property type="evidence" value="ECO:0007669"/>
    <property type="project" value="TreeGrafter"/>
</dbReference>
<dbReference type="GO" id="GO:0003677">
    <property type="term" value="F:DNA binding"/>
    <property type="evidence" value="ECO:0007669"/>
    <property type="project" value="UniProtKB-KW"/>
</dbReference>
<keyword evidence="5" id="KW-0862">Zinc</keyword>
<dbReference type="PROSITE" id="PS00028">
    <property type="entry name" value="ZINC_FINGER_C2H2_1"/>
    <property type="match status" value="2"/>
</dbReference>
<dbReference type="FunFam" id="3.30.160.60:FF:001527">
    <property type="entry name" value="Zinc finger protein"/>
    <property type="match status" value="1"/>
</dbReference>
<evidence type="ECO:0000256" key="8">
    <source>
        <dbReference type="ARBA" id="ARBA00023242"/>
    </source>
</evidence>
<accession>A0A9J7Y039</accession>
<dbReference type="FunFam" id="3.30.160.60:FF:001715">
    <property type="match status" value="1"/>
</dbReference>
<keyword evidence="6" id="KW-0805">Transcription regulation</keyword>
<dbReference type="SUPFAM" id="SSF57667">
    <property type="entry name" value="beta-beta-alpha zinc fingers"/>
    <property type="match status" value="1"/>
</dbReference>
<evidence type="ECO:0000259" key="10">
    <source>
        <dbReference type="PROSITE" id="PS50157"/>
    </source>
</evidence>
<organism evidence="11 12">
    <name type="scientific">Cyprinus carpio carpio</name>
    <dbReference type="NCBI Taxonomy" id="630221"/>
    <lineage>
        <taxon>Eukaryota</taxon>
        <taxon>Metazoa</taxon>
        <taxon>Chordata</taxon>
        <taxon>Craniata</taxon>
        <taxon>Vertebrata</taxon>
        <taxon>Euteleostomi</taxon>
        <taxon>Actinopterygii</taxon>
        <taxon>Neopterygii</taxon>
        <taxon>Teleostei</taxon>
        <taxon>Ostariophysi</taxon>
        <taxon>Cypriniformes</taxon>
        <taxon>Cyprinidae</taxon>
        <taxon>Cyprininae</taxon>
        <taxon>Cyprinus</taxon>
    </lineage>
</organism>
<dbReference type="InterPro" id="IPR036236">
    <property type="entry name" value="Znf_C2H2_sf"/>
</dbReference>
<evidence type="ECO:0000256" key="9">
    <source>
        <dbReference type="PROSITE-ProRule" id="PRU00042"/>
    </source>
</evidence>
<dbReference type="PROSITE" id="PS50157">
    <property type="entry name" value="ZINC_FINGER_C2H2_2"/>
    <property type="match status" value="2"/>
</dbReference>
<evidence type="ECO:0000256" key="6">
    <source>
        <dbReference type="ARBA" id="ARBA00023015"/>
    </source>
</evidence>
<proteinExistence type="predicted"/>
<dbReference type="SMART" id="SM00355">
    <property type="entry name" value="ZnF_C2H2"/>
    <property type="match status" value="2"/>
</dbReference>
<dbReference type="Gene3D" id="3.30.160.60">
    <property type="entry name" value="Classic Zinc Finger"/>
    <property type="match status" value="2"/>
</dbReference>
<dbReference type="GeneTree" id="ENSGT01150000286958"/>
<dbReference type="GO" id="GO:0008270">
    <property type="term" value="F:zinc ion binding"/>
    <property type="evidence" value="ECO:0007669"/>
    <property type="project" value="UniProtKB-KW"/>
</dbReference>
<name>A0A9J7Y039_CYPCA</name>
<evidence type="ECO:0000313" key="12">
    <source>
        <dbReference type="Proteomes" id="UP001108240"/>
    </source>
</evidence>
<feature type="domain" description="C2H2-type" evidence="10">
    <location>
        <begin position="38"/>
        <end position="65"/>
    </location>
</feature>
<dbReference type="PANTHER" id="PTHR24394:SF48">
    <property type="entry name" value="ZINC FINGER PROTEIN 771"/>
    <property type="match status" value="1"/>
</dbReference>
<keyword evidence="2" id="KW-0479">Metal-binding</keyword>
<evidence type="ECO:0000256" key="5">
    <source>
        <dbReference type="ARBA" id="ARBA00022833"/>
    </source>
</evidence>
<keyword evidence="4 9" id="KW-0863">Zinc-finger</keyword>
<protein>
    <recommendedName>
        <fullName evidence="10">C2H2-type domain-containing protein</fullName>
    </recommendedName>
</protein>
<dbReference type="InterPro" id="IPR013087">
    <property type="entry name" value="Znf_C2H2_type"/>
</dbReference>
<evidence type="ECO:0000256" key="4">
    <source>
        <dbReference type="ARBA" id="ARBA00022771"/>
    </source>
</evidence>
<reference evidence="11" key="2">
    <citation type="submission" date="2025-09" db="UniProtKB">
        <authorList>
            <consortium name="Ensembl"/>
        </authorList>
    </citation>
    <scope>IDENTIFICATION</scope>
</reference>
<evidence type="ECO:0000256" key="3">
    <source>
        <dbReference type="ARBA" id="ARBA00022737"/>
    </source>
</evidence>
<comment type="subcellular location">
    <subcellularLocation>
        <location evidence="1">Nucleus</location>
    </subcellularLocation>
</comment>
<keyword evidence="3" id="KW-0677">Repeat</keyword>
<dbReference type="OMA" id="CWKVAID"/>
<sequence length="130" mass="14471">MLIHAGIKSFSCSHCGKTFTQKSQLKNHLVTHASEKPFSCSHCGKSFTHKSNLKEHILIHTGIKSFSCSQRGKSFTQRRPYGLFPLSGMVQYSLVHYHSVQGTLISLALPIVPLLCRCGVCWKVAIDDEP</sequence>
<dbReference type="Ensembl" id="ENSCCRT00000130591.1">
    <property type="protein sequence ID" value="ENSCCRP00000111105.1"/>
    <property type="gene ID" value="ENSCCRG00000066017.1"/>
</dbReference>
<feature type="domain" description="C2H2-type" evidence="10">
    <location>
        <begin position="10"/>
        <end position="37"/>
    </location>
</feature>